<keyword evidence="3" id="KW-0808">Transferase</keyword>
<dbReference type="GO" id="GO:0005634">
    <property type="term" value="C:nucleus"/>
    <property type="evidence" value="ECO:0007669"/>
    <property type="project" value="TreeGrafter"/>
</dbReference>
<dbReference type="Gene3D" id="1.10.510.10">
    <property type="entry name" value="Transferase(Phosphotransferase) domain 1"/>
    <property type="match status" value="1"/>
</dbReference>
<evidence type="ECO:0000256" key="6">
    <source>
        <dbReference type="ARBA" id="ARBA00022840"/>
    </source>
</evidence>
<proteinExistence type="inferred from homology"/>
<keyword evidence="4" id="KW-0547">Nucleotide-binding</keyword>
<evidence type="ECO:0000256" key="1">
    <source>
        <dbReference type="ARBA" id="ARBA00010630"/>
    </source>
</evidence>
<comment type="catalytic activity">
    <reaction evidence="8">
        <text>L-seryl-[protein] + ATP = O-phospho-L-seryl-[protein] + ADP + H(+)</text>
        <dbReference type="Rhea" id="RHEA:17989"/>
        <dbReference type="Rhea" id="RHEA-COMP:9863"/>
        <dbReference type="Rhea" id="RHEA-COMP:11604"/>
        <dbReference type="ChEBI" id="CHEBI:15378"/>
        <dbReference type="ChEBI" id="CHEBI:29999"/>
        <dbReference type="ChEBI" id="CHEBI:30616"/>
        <dbReference type="ChEBI" id="CHEBI:83421"/>
        <dbReference type="ChEBI" id="CHEBI:456216"/>
        <dbReference type="EC" id="2.7.11.1"/>
    </reaction>
</comment>
<sequence>MGGQKNLYLFRYKGKNNAALTADARAREENRSGTAPKTLNLFLVDSEKRTISLEQFTQGILYADFIENMIKRNNPAEMNILDVYADRVGELLCIMHEKNSIHGNLSTRNVLLVEKVAANTQSSRKWLNHANIDLVISDFGNSCANASPEAKGQDLFILEISISELHINHPDLFGKIFESYKSHSRNNITEIVSKYEEIKMTLM</sequence>
<keyword evidence="6" id="KW-0067">ATP-binding</keyword>
<dbReference type="GO" id="GO:0000408">
    <property type="term" value="C:EKC/KEOPS complex"/>
    <property type="evidence" value="ECO:0007669"/>
    <property type="project" value="TreeGrafter"/>
</dbReference>
<dbReference type="Proteomes" id="UP000838756">
    <property type="component" value="Unassembled WGS sequence"/>
</dbReference>
<dbReference type="GO" id="GO:0005524">
    <property type="term" value="F:ATP binding"/>
    <property type="evidence" value="ECO:0007669"/>
    <property type="project" value="UniProtKB-KW"/>
</dbReference>
<organism evidence="9 10">
    <name type="scientific">Pararge aegeria aegeria</name>
    <dbReference type="NCBI Taxonomy" id="348720"/>
    <lineage>
        <taxon>Eukaryota</taxon>
        <taxon>Metazoa</taxon>
        <taxon>Ecdysozoa</taxon>
        <taxon>Arthropoda</taxon>
        <taxon>Hexapoda</taxon>
        <taxon>Insecta</taxon>
        <taxon>Pterygota</taxon>
        <taxon>Neoptera</taxon>
        <taxon>Endopterygota</taxon>
        <taxon>Lepidoptera</taxon>
        <taxon>Glossata</taxon>
        <taxon>Ditrysia</taxon>
        <taxon>Papilionoidea</taxon>
        <taxon>Nymphalidae</taxon>
        <taxon>Satyrinae</taxon>
        <taxon>Satyrini</taxon>
        <taxon>Parargina</taxon>
        <taxon>Pararge</taxon>
    </lineage>
</organism>
<dbReference type="PANTHER" id="PTHR12209:SF0">
    <property type="entry name" value="EKC_KEOPS COMPLEX SUBUNIT TP53RK"/>
    <property type="match status" value="1"/>
</dbReference>
<evidence type="ECO:0000313" key="10">
    <source>
        <dbReference type="Proteomes" id="UP000838756"/>
    </source>
</evidence>
<name>A0A8S4S7J0_9NEOP</name>
<evidence type="ECO:0000256" key="7">
    <source>
        <dbReference type="ARBA" id="ARBA00047899"/>
    </source>
</evidence>
<dbReference type="GO" id="GO:0070525">
    <property type="term" value="P:tRNA threonylcarbamoyladenosine metabolic process"/>
    <property type="evidence" value="ECO:0007669"/>
    <property type="project" value="TreeGrafter"/>
</dbReference>
<evidence type="ECO:0000256" key="5">
    <source>
        <dbReference type="ARBA" id="ARBA00022777"/>
    </source>
</evidence>
<gene>
    <name evidence="9" type="primary">jg18538</name>
    <name evidence="9" type="ORF">PAEG_LOCUS21754</name>
</gene>
<protein>
    <recommendedName>
        <fullName evidence="2">non-specific serine/threonine protein kinase</fullName>
        <ecNumber evidence="2">2.7.11.1</ecNumber>
    </recommendedName>
</protein>
<evidence type="ECO:0000256" key="8">
    <source>
        <dbReference type="ARBA" id="ARBA00048679"/>
    </source>
</evidence>
<evidence type="ECO:0000256" key="2">
    <source>
        <dbReference type="ARBA" id="ARBA00012513"/>
    </source>
</evidence>
<evidence type="ECO:0000256" key="3">
    <source>
        <dbReference type="ARBA" id="ARBA00022679"/>
    </source>
</evidence>
<dbReference type="EMBL" id="CAKXAJ010025975">
    <property type="protein sequence ID" value="CAH2248513.1"/>
    <property type="molecule type" value="Genomic_DNA"/>
</dbReference>
<dbReference type="PANTHER" id="PTHR12209">
    <property type="entry name" value="NON-SPECIFIC SERINE/THREONINE PROTEIN KINASE"/>
    <property type="match status" value="1"/>
</dbReference>
<dbReference type="OrthoDB" id="3399at2759"/>
<evidence type="ECO:0000313" key="9">
    <source>
        <dbReference type="EMBL" id="CAH2248513.1"/>
    </source>
</evidence>
<dbReference type="GO" id="GO:0004674">
    <property type="term" value="F:protein serine/threonine kinase activity"/>
    <property type="evidence" value="ECO:0007669"/>
    <property type="project" value="UniProtKB-EC"/>
</dbReference>
<dbReference type="InterPro" id="IPR011009">
    <property type="entry name" value="Kinase-like_dom_sf"/>
</dbReference>
<dbReference type="SUPFAM" id="SSF56112">
    <property type="entry name" value="Protein kinase-like (PK-like)"/>
    <property type="match status" value="1"/>
</dbReference>
<dbReference type="AlphaFoldDB" id="A0A8S4S7J0"/>
<reference evidence="9" key="1">
    <citation type="submission" date="2022-03" db="EMBL/GenBank/DDBJ databases">
        <authorList>
            <person name="Lindestad O."/>
        </authorList>
    </citation>
    <scope>NUCLEOTIDE SEQUENCE</scope>
</reference>
<dbReference type="GO" id="GO:0005829">
    <property type="term" value="C:cytosol"/>
    <property type="evidence" value="ECO:0007669"/>
    <property type="project" value="TreeGrafter"/>
</dbReference>
<keyword evidence="10" id="KW-1185">Reference proteome</keyword>
<comment type="catalytic activity">
    <reaction evidence="7">
        <text>L-threonyl-[protein] + ATP = O-phospho-L-threonyl-[protein] + ADP + H(+)</text>
        <dbReference type="Rhea" id="RHEA:46608"/>
        <dbReference type="Rhea" id="RHEA-COMP:11060"/>
        <dbReference type="Rhea" id="RHEA-COMP:11605"/>
        <dbReference type="ChEBI" id="CHEBI:15378"/>
        <dbReference type="ChEBI" id="CHEBI:30013"/>
        <dbReference type="ChEBI" id="CHEBI:30616"/>
        <dbReference type="ChEBI" id="CHEBI:61977"/>
        <dbReference type="ChEBI" id="CHEBI:456216"/>
        <dbReference type="EC" id="2.7.11.1"/>
    </reaction>
</comment>
<comment type="similarity">
    <text evidence="1">Belongs to the protein kinase superfamily. BUD32 family.</text>
</comment>
<comment type="caution">
    <text evidence="9">The sequence shown here is derived from an EMBL/GenBank/DDBJ whole genome shotgun (WGS) entry which is preliminary data.</text>
</comment>
<keyword evidence="5" id="KW-0418">Kinase</keyword>
<dbReference type="EC" id="2.7.11.1" evidence="2"/>
<accession>A0A8S4S7J0</accession>
<evidence type="ECO:0000256" key="4">
    <source>
        <dbReference type="ARBA" id="ARBA00022741"/>
    </source>
</evidence>